<evidence type="ECO:0000256" key="1">
    <source>
        <dbReference type="SAM" id="Phobius"/>
    </source>
</evidence>
<gene>
    <name evidence="3" type="ORF">METZ01_LOCUS458084</name>
</gene>
<name>A0A383ACB1_9ZZZZ</name>
<dbReference type="AlphaFoldDB" id="A0A383ACB1"/>
<evidence type="ECO:0000259" key="2">
    <source>
        <dbReference type="Pfam" id="PF01266"/>
    </source>
</evidence>
<evidence type="ECO:0000313" key="3">
    <source>
        <dbReference type="EMBL" id="SVE05230.1"/>
    </source>
</evidence>
<feature type="non-terminal residue" evidence="3">
    <location>
        <position position="47"/>
    </location>
</feature>
<proteinExistence type="predicted"/>
<dbReference type="Pfam" id="PF01266">
    <property type="entry name" value="DAO"/>
    <property type="match status" value="1"/>
</dbReference>
<keyword evidence="1" id="KW-1133">Transmembrane helix</keyword>
<protein>
    <recommendedName>
        <fullName evidence="2">FAD dependent oxidoreductase domain-containing protein</fullName>
    </recommendedName>
</protein>
<organism evidence="3">
    <name type="scientific">marine metagenome</name>
    <dbReference type="NCBI Taxonomy" id="408172"/>
    <lineage>
        <taxon>unclassified sequences</taxon>
        <taxon>metagenomes</taxon>
        <taxon>ecological metagenomes</taxon>
    </lineage>
</organism>
<sequence length="47" mass="4872">MPPINLTVPIRFSDSLPTEVDVAVIGGGVAGTATAYFLAERGQRGLL</sequence>
<feature type="domain" description="FAD dependent oxidoreductase" evidence="2">
    <location>
        <begin position="21"/>
        <end position="44"/>
    </location>
</feature>
<dbReference type="InterPro" id="IPR006076">
    <property type="entry name" value="FAD-dep_OxRdtase"/>
</dbReference>
<dbReference type="SUPFAM" id="SSF51905">
    <property type="entry name" value="FAD/NAD(P)-binding domain"/>
    <property type="match status" value="1"/>
</dbReference>
<keyword evidence="1" id="KW-0472">Membrane</keyword>
<reference evidence="3" key="1">
    <citation type="submission" date="2018-05" db="EMBL/GenBank/DDBJ databases">
        <authorList>
            <person name="Lanie J.A."/>
            <person name="Ng W.-L."/>
            <person name="Kazmierczak K.M."/>
            <person name="Andrzejewski T.M."/>
            <person name="Davidsen T.M."/>
            <person name="Wayne K.J."/>
            <person name="Tettelin H."/>
            <person name="Glass J.I."/>
            <person name="Rusch D."/>
            <person name="Podicherti R."/>
            <person name="Tsui H.-C.T."/>
            <person name="Winkler M.E."/>
        </authorList>
    </citation>
    <scope>NUCLEOTIDE SEQUENCE</scope>
</reference>
<dbReference type="EMBL" id="UINC01190871">
    <property type="protein sequence ID" value="SVE05230.1"/>
    <property type="molecule type" value="Genomic_DNA"/>
</dbReference>
<dbReference type="InterPro" id="IPR036188">
    <property type="entry name" value="FAD/NAD-bd_sf"/>
</dbReference>
<feature type="transmembrane region" description="Helical" evidence="1">
    <location>
        <begin position="20"/>
        <end position="39"/>
    </location>
</feature>
<dbReference type="Gene3D" id="3.50.50.60">
    <property type="entry name" value="FAD/NAD(P)-binding domain"/>
    <property type="match status" value="1"/>
</dbReference>
<keyword evidence="1" id="KW-0812">Transmembrane</keyword>
<accession>A0A383ACB1</accession>